<feature type="transmembrane region" description="Helical" evidence="8">
    <location>
        <begin position="262"/>
        <end position="281"/>
    </location>
</feature>
<keyword evidence="7" id="KW-0479">Metal-binding</keyword>
<feature type="binding site" evidence="7">
    <location>
        <position position="172"/>
    </location>
    <ligand>
        <name>Mg(2+)</name>
        <dbReference type="ChEBI" id="CHEBI:18420"/>
    </ligand>
</feature>
<comment type="cofactor">
    <cofactor evidence="7">
        <name>Mg(2+)</name>
        <dbReference type="ChEBI" id="CHEBI:18420"/>
    </cofactor>
</comment>
<reference evidence="9 10" key="1">
    <citation type="journal article" date="2016" name="Nat. Commun.">
        <title>Thousands of microbial genomes shed light on interconnected biogeochemical processes in an aquifer system.</title>
        <authorList>
            <person name="Anantharaman K."/>
            <person name="Brown C.T."/>
            <person name="Hug L.A."/>
            <person name="Sharon I."/>
            <person name="Castelle C.J."/>
            <person name="Probst A.J."/>
            <person name="Thomas B.C."/>
            <person name="Singh A."/>
            <person name="Wilkins M.J."/>
            <person name="Karaoz U."/>
            <person name="Brodie E.L."/>
            <person name="Williams K.H."/>
            <person name="Hubbard S.S."/>
            <person name="Banfield J.F."/>
        </authorList>
    </citation>
    <scope>NUCLEOTIDE SEQUENCE [LARGE SCALE GENOMIC DNA]</scope>
</reference>
<keyword evidence="3" id="KW-0808">Transferase</keyword>
<dbReference type="GO" id="GO:0016780">
    <property type="term" value="F:phosphotransferase activity, for other substituted phosphate groups"/>
    <property type="evidence" value="ECO:0007669"/>
    <property type="project" value="InterPro"/>
</dbReference>
<dbReference type="GO" id="GO:0071555">
    <property type="term" value="P:cell wall organization"/>
    <property type="evidence" value="ECO:0007669"/>
    <property type="project" value="TreeGrafter"/>
</dbReference>
<dbReference type="GO" id="GO:0005886">
    <property type="term" value="C:plasma membrane"/>
    <property type="evidence" value="ECO:0007669"/>
    <property type="project" value="UniProtKB-SubCell"/>
</dbReference>
<comment type="subcellular location">
    <subcellularLocation>
        <location evidence="1">Cell membrane</location>
        <topology evidence="1">Multi-pass membrane protein</topology>
    </subcellularLocation>
</comment>
<feature type="transmembrane region" description="Helical" evidence="8">
    <location>
        <begin position="53"/>
        <end position="72"/>
    </location>
</feature>
<organism evidence="9 10">
    <name type="scientific">Candidatus Woykebacteria bacterium RIFCSPHIGHO2_02_FULL_43_16b</name>
    <dbReference type="NCBI Taxonomy" id="1802601"/>
    <lineage>
        <taxon>Bacteria</taxon>
        <taxon>Candidatus Woykeibacteriota</taxon>
    </lineage>
</organism>
<dbReference type="GO" id="GO:0009103">
    <property type="term" value="P:lipopolysaccharide biosynthetic process"/>
    <property type="evidence" value="ECO:0007669"/>
    <property type="project" value="TreeGrafter"/>
</dbReference>
<dbReference type="PANTHER" id="PTHR22926">
    <property type="entry name" value="PHOSPHO-N-ACETYLMURAMOYL-PENTAPEPTIDE-TRANSFERASE"/>
    <property type="match status" value="1"/>
</dbReference>
<dbReference type="Pfam" id="PF00953">
    <property type="entry name" value="Glycos_transf_4"/>
    <property type="match status" value="1"/>
</dbReference>
<keyword evidence="5 8" id="KW-1133">Transmembrane helix</keyword>
<feature type="transmembrane region" description="Helical" evidence="8">
    <location>
        <begin position="334"/>
        <end position="353"/>
    </location>
</feature>
<dbReference type="CDD" id="cd06853">
    <property type="entry name" value="GT_WecA_like"/>
    <property type="match status" value="1"/>
</dbReference>
<keyword evidence="4 8" id="KW-0812">Transmembrane</keyword>
<feature type="transmembrane region" description="Helical" evidence="8">
    <location>
        <begin position="302"/>
        <end position="322"/>
    </location>
</feature>
<dbReference type="GO" id="GO:0046872">
    <property type="term" value="F:metal ion binding"/>
    <property type="evidence" value="ECO:0007669"/>
    <property type="project" value="UniProtKB-KW"/>
</dbReference>
<evidence type="ECO:0000256" key="4">
    <source>
        <dbReference type="ARBA" id="ARBA00022692"/>
    </source>
</evidence>
<evidence type="ECO:0000313" key="10">
    <source>
        <dbReference type="Proteomes" id="UP000177821"/>
    </source>
</evidence>
<keyword evidence="7" id="KW-0460">Magnesium</keyword>
<gene>
    <name evidence="9" type="ORF">A3J50_03900</name>
</gene>
<dbReference type="PANTHER" id="PTHR22926:SF3">
    <property type="entry name" value="UNDECAPRENYL-PHOSPHATE ALPHA-N-ACETYLGLUCOSAMINYL 1-PHOSPHATE TRANSFERASE"/>
    <property type="match status" value="1"/>
</dbReference>
<accession>A0A1G1WQK8</accession>
<dbReference type="AlphaFoldDB" id="A0A1G1WQK8"/>
<evidence type="ECO:0000256" key="5">
    <source>
        <dbReference type="ARBA" id="ARBA00022989"/>
    </source>
</evidence>
<feature type="transmembrane region" description="Helical" evidence="8">
    <location>
        <begin position="236"/>
        <end position="256"/>
    </location>
</feature>
<comment type="caution">
    <text evidence="9">The sequence shown here is derived from an EMBL/GenBank/DDBJ whole genome shotgun (WGS) entry which is preliminary data.</text>
</comment>
<feature type="transmembrane region" description="Helical" evidence="8">
    <location>
        <begin position="78"/>
        <end position="94"/>
    </location>
</feature>
<evidence type="ECO:0000256" key="6">
    <source>
        <dbReference type="ARBA" id="ARBA00023136"/>
    </source>
</evidence>
<feature type="transmembrane region" description="Helical" evidence="8">
    <location>
        <begin position="209"/>
        <end position="229"/>
    </location>
</feature>
<feature type="transmembrane region" description="Helical" evidence="8">
    <location>
        <begin position="179"/>
        <end position="197"/>
    </location>
</feature>
<evidence type="ECO:0000256" key="1">
    <source>
        <dbReference type="ARBA" id="ARBA00004651"/>
    </source>
</evidence>
<evidence type="ECO:0000313" key="9">
    <source>
        <dbReference type="EMBL" id="OGY29871.1"/>
    </source>
</evidence>
<evidence type="ECO:0008006" key="11">
    <source>
        <dbReference type="Google" id="ProtNLM"/>
    </source>
</evidence>
<proteinExistence type="predicted"/>
<feature type="transmembrane region" description="Helical" evidence="8">
    <location>
        <begin position="146"/>
        <end position="167"/>
    </location>
</feature>
<evidence type="ECO:0000256" key="2">
    <source>
        <dbReference type="ARBA" id="ARBA00022475"/>
    </source>
</evidence>
<dbReference type="InterPro" id="IPR000715">
    <property type="entry name" value="Glycosyl_transferase_4"/>
</dbReference>
<evidence type="ECO:0000256" key="3">
    <source>
        <dbReference type="ARBA" id="ARBA00022679"/>
    </source>
</evidence>
<name>A0A1G1WQK8_9BACT</name>
<keyword evidence="6 8" id="KW-0472">Membrane</keyword>
<feature type="transmembrane region" description="Helical" evidence="8">
    <location>
        <begin position="6"/>
        <end position="25"/>
    </location>
</feature>
<feature type="transmembrane region" description="Helical" evidence="8">
    <location>
        <begin position="106"/>
        <end position="126"/>
    </location>
</feature>
<dbReference type="Proteomes" id="UP000177821">
    <property type="component" value="Unassembled WGS sequence"/>
</dbReference>
<dbReference type="EMBL" id="MHCX01000012">
    <property type="protein sequence ID" value="OGY29871.1"/>
    <property type="molecule type" value="Genomic_DNA"/>
</dbReference>
<keyword evidence="2" id="KW-1003">Cell membrane</keyword>
<evidence type="ECO:0000256" key="8">
    <source>
        <dbReference type="SAM" id="Phobius"/>
    </source>
</evidence>
<evidence type="ECO:0000256" key="7">
    <source>
        <dbReference type="PIRSR" id="PIRSR600715-1"/>
    </source>
</evidence>
<sequence length="360" mass="38938">MNYLTIFVVSVLISAISTLFVIKLAKKYGFMDYPGRAHPANIITTPTPRAGGIPILISLLVLVPLFVSASGVMETPRIISFLLASTLLVVLGTLDDKYDLNPYLRFGINLLSALLIVGSGIAINWLPNPFGGEIRFDQLVWQFGLFGKSYSIPILADLLTLVWLTWMMNAINWSKGVDGQLPGIVTIASLILSFVALKYVEVDPTQTSVAILAFIVSGAYFGFLPFNFYPQRIMPGYGGGALAGLLLGVLAILAGGRLATTLLVLIVPLADALFAIVRRLMKGKSPFWGDRGHLHHKLLDLGWSKAQVALFYWLLTAVSGWAALNLGSKGKSVALASVGVIIISILTTLYFTISPNKKDN</sequence>
<protein>
    <recommendedName>
        <fullName evidence="11">Undecaprenyl-phosphate alpha-N-acetylglucosaminyl 1-phosphate transferase</fullName>
    </recommendedName>
</protein>
<dbReference type="GO" id="GO:0044038">
    <property type="term" value="P:cell wall macromolecule biosynthetic process"/>
    <property type="evidence" value="ECO:0007669"/>
    <property type="project" value="TreeGrafter"/>
</dbReference>